<feature type="domain" description="Response regulatory" evidence="10">
    <location>
        <begin position="6"/>
        <end position="119"/>
    </location>
</feature>
<dbReference type="SMART" id="SM00448">
    <property type="entry name" value="REC"/>
    <property type="match status" value="1"/>
</dbReference>
<evidence type="ECO:0000256" key="4">
    <source>
        <dbReference type="ARBA" id="ARBA00023012"/>
    </source>
</evidence>
<dbReference type="FunFam" id="1.10.10.10:FF:000099">
    <property type="entry name" value="Two-component system response regulator TorR"/>
    <property type="match status" value="1"/>
</dbReference>
<dbReference type="GO" id="GO:0032993">
    <property type="term" value="C:protein-DNA complex"/>
    <property type="evidence" value="ECO:0007669"/>
    <property type="project" value="TreeGrafter"/>
</dbReference>
<evidence type="ECO:0000256" key="9">
    <source>
        <dbReference type="PROSITE-ProRule" id="PRU01091"/>
    </source>
</evidence>
<dbReference type="PROSITE" id="PS51755">
    <property type="entry name" value="OMPR_PHOB"/>
    <property type="match status" value="1"/>
</dbReference>
<dbReference type="InterPro" id="IPR011006">
    <property type="entry name" value="CheY-like_superfamily"/>
</dbReference>
<feature type="domain" description="OmpR/PhoB-type" evidence="11">
    <location>
        <begin position="135"/>
        <end position="235"/>
    </location>
</feature>
<evidence type="ECO:0000256" key="2">
    <source>
        <dbReference type="ARBA" id="ARBA00022490"/>
    </source>
</evidence>
<dbReference type="SUPFAM" id="SSF52172">
    <property type="entry name" value="CheY-like"/>
    <property type="match status" value="1"/>
</dbReference>
<dbReference type="PANTHER" id="PTHR48111">
    <property type="entry name" value="REGULATOR OF RPOS"/>
    <property type="match status" value="1"/>
</dbReference>
<feature type="DNA-binding region" description="OmpR/PhoB-type" evidence="9">
    <location>
        <begin position="135"/>
        <end position="235"/>
    </location>
</feature>
<evidence type="ECO:0000256" key="6">
    <source>
        <dbReference type="ARBA" id="ARBA00023125"/>
    </source>
</evidence>
<evidence type="ECO:0000256" key="8">
    <source>
        <dbReference type="PROSITE-ProRule" id="PRU00169"/>
    </source>
</evidence>
<feature type="modified residue" description="4-aspartylphosphate" evidence="8">
    <location>
        <position position="55"/>
    </location>
</feature>
<reference evidence="12 13" key="1">
    <citation type="submission" date="2018-05" db="EMBL/GenBank/DDBJ databases">
        <title>Genomic Encyclopedia of Type Strains, Phase IV (KMG-IV): sequencing the most valuable type-strain genomes for metagenomic binning, comparative biology and taxonomic classification.</title>
        <authorList>
            <person name="Goeker M."/>
        </authorList>
    </citation>
    <scope>NUCLEOTIDE SEQUENCE [LARGE SCALE GENOMIC DNA]</scope>
    <source>
        <strain evidence="12 13">DSM 23606</strain>
    </source>
</reference>
<dbReference type="SUPFAM" id="SSF46894">
    <property type="entry name" value="C-terminal effector domain of the bipartite response regulators"/>
    <property type="match status" value="1"/>
</dbReference>
<proteinExistence type="predicted"/>
<evidence type="ECO:0000313" key="13">
    <source>
        <dbReference type="Proteomes" id="UP000246569"/>
    </source>
</evidence>
<dbReference type="CDD" id="cd00383">
    <property type="entry name" value="trans_reg_C"/>
    <property type="match status" value="1"/>
</dbReference>
<keyword evidence="3 8" id="KW-0597">Phosphoprotein</keyword>
<evidence type="ECO:0000256" key="3">
    <source>
        <dbReference type="ARBA" id="ARBA00022553"/>
    </source>
</evidence>
<dbReference type="GO" id="GO:0000156">
    <property type="term" value="F:phosphorelay response regulator activity"/>
    <property type="evidence" value="ECO:0007669"/>
    <property type="project" value="TreeGrafter"/>
</dbReference>
<dbReference type="EMBL" id="QGTJ01000009">
    <property type="protein sequence ID" value="PWV59902.1"/>
    <property type="molecule type" value="Genomic_DNA"/>
</dbReference>
<dbReference type="FunFam" id="3.40.50.2300:FF:000001">
    <property type="entry name" value="DNA-binding response regulator PhoB"/>
    <property type="match status" value="1"/>
</dbReference>
<sequence length="241" mass="26911">MDRIPHILVVDDHREIRELLAQYLTQHGLRVSTANGGAQLREQLQVSAPDLVVLDIMMPGEDGLSLCRWLRASSRLPVILLTAVAEDADRIVGLEMGADDYVTKPFNPRELLARIRAVLRRAQAPASGELSPETPRRYRFGGWTFDLDRRELDAPDGTAVAISAAEFRLLQALVERPGRVLTRDQLLDITAGRSAELFDRSIDNIVSRLRRKIETDPKDPQLIRTVWGEGYALVASVEALS</sequence>
<protein>
    <submittedName>
        <fullName evidence="12">Two-component system OmpR family response regulator</fullName>
    </submittedName>
</protein>
<keyword evidence="6 9" id="KW-0238">DNA-binding</keyword>
<evidence type="ECO:0000256" key="7">
    <source>
        <dbReference type="ARBA" id="ARBA00023163"/>
    </source>
</evidence>
<dbReference type="Pfam" id="PF00072">
    <property type="entry name" value="Response_reg"/>
    <property type="match status" value="1"/>
</dbReference>
<evidence type="ECO:0000256" key="1">
    <source>
        <dbReference type="ARBA" id="ARBA00004496"/>
    </source>
</evidence>
<dbReference type="SMART" id="SM00862">
    <property type="entry name" value="Trans_reg_C"/>
    <property type="match status" value="1"/>
</dbReference>
<dbReference type="Gene3D" id="1.10.10.10">
    <property type="entry name" value="Winged helix-like DNA-binding domain superfamily/Winged helix DNA-binding domain"/>
    <property type="match status" value="1"/>
</dbReference>
<dbReference type="PROSITE" id="PS50110">
    <property type="entry name" value="RESPONSE_REGULATORY"/>
    <property type="match status" value="1"/>
</dbReference>
<name>A0A317MT57_9GAMM</name>
<comment type="caution">
    <text evidence="12">The sequence shown here is derived from an EMBL/GenBank/DDBJ whole genome shotgun (WGS) entry which is preliminary data.</text>
</comment>
<evidence type="ECO:0000256" key="5">
    <source>
        <dbReference type="ARBA" id="ARBA00023015"/>
    </source>
</evidence>
<keyword evidence="5" id="KW-0805">Transcription regulation</keyword>
<evidence type="ECO:0000259" key="11">
    <source>
        <dbReference type="PROSITE" id="PS51755"/>
    </source>
</evidence>
<dbReference type="Gene3D" id="6.10.250.690">
    <property type="match status" value="1"/>
</dbReference>
<dbReference type="InterPro" id="IPR039420">
    <property type="entry name" value="WalR-like"/>
</dbReference>
<keyword evidence="13" id="KW-1185">Reference proteome</keyword>
<dbReference type="Pfam" id="PF00486">
    <property type="entry name" value="Trans_reg_C"/>
    <property type="match status" value="1"/>
</dbReference>
<accession>A0A317MT57</accession>
<keyword evidence="2" id="KW-0963">Cytoplasm</keyword>
<dbReference type="InterPro" id="IPR001789">
    <property type="entry name" value="Sig_transdc_resp-reg_receiver"/>
</dbReference>
<gene>
    <name evidence="12" type="ORF">C7443_109155</name>
</gene>
<dbReference type="InterPro" id="IPR016032">
    <property type="entry name" value="Sig_transdc_resp-reg_C-effctor"/>
</dbReference>
<dbReference type="GO" id="GO:0005829">
    <property type="term" value="C:cytosol"/>
    <property type="evidence" value="ECO:0007669"/>
    <property type="project" value="TreeGrafter"/>
</dbReference>
<keyword evidence="4" id="KW-0902">Two-component regulatory system</keyword>
<dbReference type="GO" id="GO:0000976">
    <property type="term" value="F:transcription cis-regulatory region binding"/>
    <property type="evidence" value="ECO:0007669"/>
    <property type="project" value="TreeGrafter"/>
</dbReference>
<dbReference type="AlphaFoldDB" id="A0A317MT57"/>
<dbReference type="Proteomes" id="UP000246569">
    <property type="component" value="Unassembled WGS sequence"/>
</dbReference>
<dbReference type="Gene3D" id="3.40.50.2300">
    <property type="match status" value="1"/>
</dbReference>
<evidence type="ECO:0000313" key="12">
    <source>
        <dbReference type="EMBL" id="PWV59902.1"/>
    </source>
</evidence>
<dbReference type="RefSeq" id="WP_110019503.1">
    <property type="nucleotide sequence ID" value="NZ_QGTJ01000009.1"/>
</dbReference>
<dbReference type="InterPro" id="IPR036388">
    <property type="entry name" value="WH-like_DNA-bd_sf"/>
</dbReference>
<dbReference type="InterPro" id="IPR001867">
    <property type="entry name" value="OmpR/PhoB-type_DNA-bd"/>
</dbReference>
<dbReference type="PANTHER" id="PTHR48111:SF4">
    <property type="entry name" value="DNA-BINDING DUAL TRANSCRIPTIONAL REGULATOR OMPR"/>
    <property type="match status" value="1"/>
</dbReference>
<evidence type="ECO:0000259" key="10">
    <source>
        <dbReference type="PROSITE" id="PS50110"/>
    </source>
</evidence>
<organism evidence="12 13">
    <name type="scientific">Plasticicumulans acidivorans</name>
    <dbReference type="NCBI Taxonomy" id="886464"/>
    <lineage>
        <taxon>Bacteria</taxon>
        <taxon>Pseudomonadati</taxon>
        <taxon>Pseudomonadota</taxon>
        <taxon>Gammaproteobacteria</taxon>
        <taxon>Candidatus Competibacteraceae</taxon>
        <taxon>Plasticicumulans</taxon>
    </lineage>
</organism>
<dbReference type="OrthoDB" id="9802426at2"/>
<dbReference type="GO" id="GO:0006355">
    <property type="term" value="P:regulation of DNA-templated transcription"/>
    <property type="evidence" value="ECO:0007669"/>
    <property type="project" value="InterPro"/>
</dbReference>
<comment type="subcellular location">
    <subcellularLocation>
        <location evidence="1">Cytoplasm</location>
    </subcellularLocation>
</comment>
<keyword evidence="7" id="KW-0804">Transcription</keyword>